<name>A0A4R7F479_9FLAO</name>
<accession>A0A4R7F479</accession>
<reference evidence="5 6" key="1">
    <citation type="submission" date="2019-03" db="EMBL/GenBank/DDBJ databases">
        <title>Genomic Encyclopedia of Archaeal and Bacterial Type Strains, Phase II (KMG-II): from individual species to whole genera.</title>
        <authorList>
            <person name="Goeker M."/>
        </authorList>
    </citation>
    <scope>NUCLEOTIDE SEQUENCE [LARGE SCALE GENOMIC DNA]</scope>
    <source>
        <strain evidence="5 6">DSM 28213</strain>
    </source>
</reference>
<evidence type="ECO:0000256" key="3">
    <source>
        <dbReference type="ARBA" id="ARBA00023172"/>
    </source>
</evidence>
<organism evidence="5 6">
    <name type="scientific">Myroides indicus</name>
    <dbReference type="NCBI Taxonomy" id="1323422"/>
    <lineage>
        <taxon>Bacteria</taxon>
        <taxon>Pseudomonadati</taxon>
        <taxon>Bacteroidota</taxon>
        <taxon>Flavobacteriia</taxon>
        <taxon>Flavobacteriales</taxon>
        <taxon>Flavobacteriaceae</taxon>
        <taxon>Myroides</taxon>
    </lineage>
</organism>
<dbReference type="GO" id="GO:0003677">
    <property type="term" value="F:DNA binding"/>
    <property type="evidence" value="ECO:0007669"/>
    <property type="project" value="UniProtKB-KW"/>
</dbReference>
<dbReference type="OrthoDB" id="1098628at2"/>
<dbReference type="Pfam" id="PF17293">
    <property type="entry name" value="Arm-DNA-bind_5"/>
    <property type="match status" value="1"/>
</dbReference>
<dbReference type="InterPro" id="IPR050090">
    <property type="entry name" value="Tyrosine_recombinase_XerCD"/>
</dbReference>
<feature type="domain" description="Tyr recombinase" evidence="4">
    <location>
        <begin position="219"/>
        <end position="395"/>
    </location>
</feature>
<dbReference type="SUPFAM" id="SSF56349">
    <property type="entry name" value="DNA breaking-rejoining enzymes"/>
    <property type="match status" value="1"/>
</dbReference>
<keyword evidence="2" id="KW-0238">DNA-binding</keyword>
<dbReference type="GO" id="GO:0015074">
    <property type="term" value="P:DNA integration"/>
    <property type="evidence" value="ECO:0007669"/>
    <property type="project" value="InterPro"/>
</dbReference>
<dbReference type="EMBL" id="SOAG01000004">
    <property type="protein sequence ID" value="TDS64411.1"/>
    <property type="molecule type" value="Genomic_DNA"/>
</dbReference>
<sequence>MLEKQLSINFFLKPSREKSDLRGVYLRITVDGIRKETSLSHKWDIKRWNQKAGRANGTKEDAKTLNYLLDTIVSKITKYKLELLSNEEPITASVLMDYIQGKGTSKAKVLEEFQKHNDEIFRLVPKEYAIGTHERYVTARSHVAEYIRYVYGKDDIEFRELNYEFVIGYEYYLKTVRACSNNTAIKYISNFKKIVLRAVAKGIIPSNPFVQYKPKKTKLNKKPLSKQELSILENKEFINERLETVRDVFIFQCYTGLAYIDVFKLKKSDITKDEEGNFWIRTNRQKTDANITIPLLPKAIQIMEKYKDHPDCIGKDIVLPVRSNQKMNEYLKEIASLCEISELNTHKARRTFGSTVTLGNGVPIHVVKEMLGHHSVKQTEEYALTEEESIKTEMQILKDKLEGKANKQSDNYTDLLESLKKLDLDKLTQLTNFINQLNCNSHNFI</sequence>
<dbReference type="RefSeq" id="WP_133711844.1">
    <property type="nucleotide sequence ID" value="NZ_SOAG01000004.1"/>
</dbReference>
<evidence type="ECO:0000313" key="5">
    <source>
        <dbReference type="EMBL" id="TDS64411.1"/>
    </source>
</evidence>
<dbReference type="InterPro" id="IPR002104">
    <property type="entry name" value="Integrase_catalytic"/>
</dbReference>
<dbReference type="Pfam" id="PF13102">
    <property type="entry name" value="Phage_int_SAM_5"/>
    <property type="match status" value="1"/>
</dbReference>
<evidence type="ECO:0000256" key="2">
    <source>
        <dbReference type="ARBA" id="ARBA00023125"/>
    </source>
</evidence>
<dbReference type="GO" id="GO:0006310">
    <property type="term" value="P:DNA recombination"/>
    <property type="evidence" value="ECO:0007669"/>
    <property type="project" value="UniProtKB-KW"/>
</dbReference>
<dbReference type="Pfam" id="PF00589">
    <property type="entry name" value="Phage_integrase"/>
    <property type="match status" value="1"/>
</dbReference>
<dbReference type="PANTHER" id="PTHR30349:SF64">
    <property type="entry name" value="PROPHAGE INTEGRASE INTD-RELATED"/>
    <property type="match status" value="1"/>
</dbReference>
<gene>
    <name evidence="5" type="ORF">C8P70_104129</name>
</gene>
<dbReference type="CDD" id="cd01185">
    <property type="entry name" value="INTN1_C_like"/>
    <property type="match status" value="1"/>
</dbReference>
<comment type="similarity">
    <text evidence="1">Belongs to the 'phage' integrase family.</text>
</comment>
<dbReference type="PANTHER" id="PTHR30349">
    <property type="entry name" value="PHAGE INTEGRASE-RELATED"/>
    <property type="match status" value="1"/>
</dbReference>
<dbReference type="AlphaFoldDB" id="A0A4R7F479"/>
<dbReference type="PROSITE" id="PS51898">
    <property type="entry name" value="TYR_RECOMBINASE"/>
    <property type="match status" value="1"/>
</dbReference>
<keyword evidence="3" id="KW-0233">DNA recombination</keyword>
<dbReference type="Gene3D" id="1.10.150.130">
    <property type="match status" value="1"/>
</dbReference>
<dbReference type="InterPro" id="IPR010998">
    <property type="entry name" value="Integrase_recombinase_N"/>
</dbReference>
<keyword evidence="6" id="KW-1185">Reference proteome</keyword>
<proteinExistence type="inferred from homology"/>
<dbReference type="Proteomes" id="UP000295215">
    <property type="component" value="Unassembled WGS sequence"/>
</dbReference>
<protein>
    <submittedName>
        <fullName evidence="5">Site-specific recombinase XerD</fullName>
    </submittedName>
</protein>
<dbReference type="InterPro" id="IPR025269">
    <property type="entry name" value="SAM-like_dom"/>
</dbReference>
<comment type="caution">
    <text evidence="5">The sequence shown here is derived from an EMBL/GenBank/DDBJ whole genome shotgun (WGS) entry which is preliminary data.</text>
</comment>
<evidence type="ECO:0000313" key="6">
    <source>
        <dbReference type="Proteomes" id="UP000295215"/>
    </source>
</evidence>
<evidence type="ECO:0000259" key="4">
    <source>
        <dbReference type="PROSITE" id="PS51898"/>
    </source>
</evidence>
<dbReference type="InterPro" id="IPR011010">
    <property type="entry name" value="DNA_brk_join_enz"/>
</dbReference>
<evidence type="ECO:0000256" key="1">
    <source>
        <dbReference type="ARBA" id="ARBA00008857"/>
    </source>
</evidence>
<dbReference type="InterPro" id="IPR035386">
    <property type="entry name" value="Arm-DNA-bind_5"/>
</dbReference>
<dbReference type="Gene3D" id="1.10.443.10">
    <property type="entry name" value="Intergrase catalytic core"/>
    <property type="match status" value="1"/>
</dbReference>
<dbReference type="InterPro" id="IPR013762">
    <property type="entry name" value="Integrase-like_cat_sf"/>
</dbReference>